<proteinExistence type="predicted"/>
<keyword evidence="2" id="KW-1185">Reference proteome</keyword>
<dbReference type="Proteomes" id="UP001190825">
    <property type="component" value="Unassembled WGS sequence"/>
</dbReference>
<gene>
    <name evidence="1" type="ORF">BMJ33_11610</name>
</gene>
<dbReference type="RefSeq" id="WP_018011754.1">
    <property type="nucleotide sequence ID" value="NZ_NBUH01000205.1"/>
</dbReference>
<accession>A0ABX4TML0</accession>
<reference evidence="1 2" key="1">
    <citation type="journal article" date="2018" name="FEMS Microbiol. Ecol.">
        <title>Co-invading symbiotic mutualists of Medicago polymorpha retain high ancestral diversity and contain diverse accessory genomes.</title>
        <authorList>
            <person name="Porter S.S."/>
            <person name="Faber-Hammond J.J."/>
            <person name="Friesen M.L."/>
        </authorList>
    </citation>
    <scope>NUCLEOTIDE SEQUENCE [LARGE SCALE GENOMIC DNA]</scope>
    <source>
        <strain evidence="1 2">Str16</strain>
    </source>
</reference>
<organism evidence="1 2">
    <name type="scientific">Sinorhizobium medicae</name>
    <dbReference type="NCBI Taxonomy" id="110321"/>
    <lineage>
        <taxon>Bacteria</taxon>
        <taxon>Pseudomonadati</taxon>
        <taxon>Pseudomonadota</taxon>
        <taxon>Alphaproteobacteria</taxon>
        <taxon>Hyphomicrobiales</taxon>
        <taxon>Rhizobiaceae</taxon>
        <taxon>Sinorhizobium/Ensifer group</taxon>
        <taxon>Sinorhizobium</taxon>
    </lineage>
</organism>
<evidence type="ECO:0000313" key="1">
    <source>
        <dbReference type="EMBL" id="PLU04509.1"/>
    </source>
</evidence>
<dbReference type="EMBL" id="NBUC01000065">
    <property type="protein sequence ID" value="PLU04509.1"/>
    <property type="molecule type" value="Genomic_DNA"/>
</dbReference>
<protein>
    <submittedName>
        <fullName evidence="1">Uncharacterized protein</fullName>
    </submittedName>
</protein>
<evidence type="ECO:0000313" key="2">
    <source>
        <dbReference type="Proteomes" id="UP001190825"/>
    </source>
</evidence>
<name>A0ABX4TML0_9HYPH</name>
<sequence length="68" mass="7595">MTVEQLTQNMTWHELRGWSAYFEAAADDERRRKGKAAIDEDQSDAVDLGSASKEEIAAIFGAKIATRH</sequence>
<comment type="caution">
    <text evidence="1">The sequence shown here is derived from an EMBL/GenBank/DDBJ whole genome shotgun (WGS) entry which is preliminary data.</text>
</comment>